<gene>
    <name evidence="3" type="ORF">IWQ62_001452</name>
</gene>
<evidence type="ECO:0000313" key="3">
    <source>
        <dbReference type="EMBL" id="KAJ1968097.1"/>
    </source>
</evidence>
<feature type="domain" description="CN hydrolase" evidence="2">
    <location>
        <begin position="1"/>
        <end position="262"/>
    </location>
</feature>
<feature type="compositionally biased region" description="Polar residues" evidence="1">
    <location>
        <begin position="286"/>
        <end position="295"/>
    </location>
</feature>
<comment type="caution">
    <text evidence="3">The sequence shown here is derived from an EMBL/GenBank/DDBJ whole genome shotgun (WGS) entry which is preliminary data.</text>
</comment>
<name>A0A9W8ASB4_9FUNG</name>
<feature type="region of interest" description="Disordered" evidence="1">
    <location>
        <begin position="272"/>
        <end position="295"/>
    </location>
</feature>
<dbReference type="GO" id="GO:0070773">
    <property type="term" value="F:protein-N-terminal glutamine amidohydrolase activity"/>
    <property type="evidence" value="ECO:0007669"/>
    <property type="project" value="InterPro"/>
</dbReference>
<dbReference type="CDD" id="cd07197">
    <property type="entry name" value="nitrilase"/>
    <property type="match status" value="1"/>
</dbReference>
<dbReference type="PANTHER" id="PTHR11750">
    <property type="entry name" value="PROTEIN N-TERMINAL AMIDASE"/>
    <property type="match status" value="1"/>
</dbReference>
<dbReference type="Gene3D" id="3.60.110.10">
    <property type="entry name" value="Carbon-nitrogen hydrolase"/>
    <property type="match status" value="1"/>
</dbReference>
<dbReference type="PROSITE" id="PS50263">
    <property type="entry name" value="CN_HYDROLASE"/>
    <property type="match status" value="1"/>
</dbReference>
<proteinExistence type="predicted"/>
<dbReference type="InterPro" id="IPR039703">
    <property type="entry name" value="Nta1"/>
</dbReference>
<dbReference type="Proteomes" id="UP001150925">
    <property type="component" value="Unassembled WGS sequence"/>
</dbReference>
<dbReference type="InterPro" id="IPR003010">
    <property type="entry name" value="C-N_Hydrolase"/>
</dbReference>
<evidence type="ECO:0000259" key="2">
    <source>
        <dbReference type="PROSITE" id="PS50263"/>
    </source>
</evidence>
<sequence length="474" mass="52135">MRIAIAQYKIQVGQPDLNRRMVREQVLAELQGKAVDMVVFPELAFTGIFENGLADAERLAENFVTSPTVFWAQDLANKLKAHIVVGFPERYTDRNGDGLAYYNSACFITKDGCPIVLYRKTKLTDSDVTWATPGNGFDSYDIPFLGSVGLAIGTDLCESQNTIQAKSPSLADCELAYFHHRAGTKLIICLTGWHRGLAAEIVEPVLDNETLQLSHTSSNNNHTDILARPGDGIEGLLTDHDQMVPTVQVSSPKPVQTVTIDQESDEIITDTDGFAKPTEKPLKPGGNSTLTQHGTDQTLASKVVVEEEEEEYVSEDEALFMYWMYCLQPLFTPVHVLNPEFHTLPKYNNGKSNSKPLTPADTLQQCTTTKPAATTGIVIHSVQQDETFVDPQACHVIICNRVGIDQTCTSSDSRQYLGGSAHFSLRSPLTKILPRKVKSHSAKVSAMADLFQTSVQPNTYSRFTGTEGCFLVTV</sequence>
<accession>A0A9W8ASB4</accession>
<dbReference type="OrthoDB" id="201515at2759"/>
<evidence type="ECO:0000256" key="1">
    <source>
        <dbReference type="SAM" id="MobiDB-lite"/>
    </source>
</evidence>
<dbReference type="GO" id="GO:0008418">
    <property type="term" value="F:protein-N-terminal asparagine amidohydrolase activity"/>
    <property type="evidence" value="ECO:0007669"/>
    <property type="project" value="InterPro"/>
</dbReference>
<dbReference type="EMBL" id="JANBPY010000232">
    <property type="protein sequence ID" value="KAJ1968097.1"/>
    <property type="molecule type" value="Genomic_DNA"/>
</dbReference>
<dbReference type="GO" id="GO:0030163">
    <property type="term" value="P:protein catabolic process"/>
    <property type="evidence" value="ECO:0007669"/>
    <property type="project" value="TreeGrafter"/>
</dbReference>
<keyword evidence="4" id="KW-1185">Reference proteome</keyword>
<dbReference type="Pfam" id="PF00795">
    <property type="entry name" value="CN_hydrolase"/>
    <property type="match status" value="1"/>
</dbReference>
<protein>
    <recommendedName>
        <fullName evidence="2">CN hydrolase domain-containing protein</fullName>
    </recommendedName>
</protein>
<dbReference type="PANTHER" id="PTHR11750:SF26">
    <property type="entry name" value="PROTEIN N-TERMINAL AMIDASE"/>
    <property type="match status" value="1"/>
</dbReference>
<organism evidence="3 4">
    <name type="scientific">Dispira parvispora</name>
    <dbReference type="NCBI Taxonomy" id="1520584"/>
    <lineage>
        <taxon>Eukaryota</taxon>
        <taxon>Fungi</taxon>
        <taxon>Fungi incertae sedis</taxon>
        <taxon>Zoopagomycota</taxon>
        <taxon>Kickxellomycotina</taxon>
        <taxon>Dimargaritomycetes</taxon>
        <taxon>Dimargaritales</taxon>
        <taxon>Dimargaritaceae</taxon>
        <taxon>Dispira</taxon>
    </lineage>
</organism>
<reference evidence="3" key="1">
    <citation type="submission" date="2022-07" db="EMBL/GenBank/DDBJ databases">
        <title>Phylogenomic reconstructions and comparative analyses of Kickxellomycotina fungi.</title>
        <authorList>
            <person name="Reynolds N.K."/>
            <person name="Stajich J.E."/>
            <person name="Barry K."/>
            <person name="Grigoriev I.V."/>
            <person name="Crous P."/>
            <person name="Smith M.E."/>
        </authorList>
    </citation>
    <scope>NUCLEOTIDE SEQUENCE</scope>
    <source>
        <strain evidence="3">RSA 1196</strain>
    </source>
</reference>
<dbReference type="InterPro" id="IPR036526">
    <property type="entry name" value="C-N_Hydrolase_sf"/>
</dbReference>
<evidence type="ECO:0000313" key="4">
    <source>
        <dbReference type="Proteomes" id="UP001150925"/>
    </source>
</evidence>
<dbReference type="SUPFAM" id="SSF56317">
    <property type="entry name" value="Carbon-nitrogen hydrolase"/>
    <property type="match status" value="1"/>
</dbReference>
<dbReference type="AlphaFoldDB" id="A0A9W8ASB4"/>